<accession>A0A6M3LHN4</accession>
<gene>
    <name evidence="1" type="ORF">MM415B04091_0013</name>
</gene>
<evidence type="ECO:0000313" key="1">
    <source>
        <dbReference type="EMBL" id="QJA93869.1"/>
    </source>
</evidence>
<organism evidence="1">
    <name type="scientific">viral metagenome</name>
    <dbReference type="NCBI Taxonomy" id="1070528"/>
    <lineage>
        <taxon>unclassified sequences</taxon>
        <taxon>metagenomes</taxon>
        <taxon>organismal metagenomes</taxon>
    </lineage>
</organism>
<dbReference type="EMBL" id="MT143183">
    <property type="protein sequence ID" value="QJA93869.1"/>
    <property type="molecule type" value="Genomic_DNA"/>
</dbReference>
<proteinExistence type="predicted"/>
<sequence length="186" mass="20455">MKVENQQDGTYEIVGVPGYPPGCGPYRTQADAREDLRGMKAFFKNNNDPIFSLGDSSGREWIMQTHDTISEILADVHSYASEALDCVNGLVTTGEASDSKTNVMACETLLKACRTHTELKEGHNTLVMGKKACEEMMARSKRALENGGNEMSIALQEHALRLAKPIAKLMSLQKSGINLDMEDKDE</sequence>
<protein>
    <submittedName>
        <fullName evidence="1">Uncharacterized protein</fullName>
    </submittedName>
</protein>
<dbReference type="AlphaFoldDB" id="A0A6M3LHN4"/>
<reference evidence="1" key="1">
    <citation type="submission" date="2020-03" db="EMBL/GenBank/DDBJ databases">
        <title>The deep terrestrial virosphere.</title>
        <authorList>
            <person name="Holmfeldt K."/>
            <person name="Nilsson E."/>
            <person name="Simone D."/>
            <person name="Lopez-Fernandez M."/>
            <person name="Wu X."/>
            <person name="de Brujin I."/>
            <person name="Lundin D."/>
            <person name="Andersson A."/>
            <person name="Bertilsson S."/>
            <person name="Dopson M."/>
        </authorList>
    </citation>
    <scope>NUCLEOTIDE SEQUENCE</scope>
    <source>
        <strain evidence="1">MM415B04091</strain>
    </source>
</reference>
<name>A0A6M3LHN4_9ZZZZ</name>